<dbReference type="SUPFAM" id="SSF53474">
    <property type="entry name" value="alpha/beta-Hydrolases"/>
    <property type="match status" value="1"/>
</dbReference>
<dbReference type="RefSeq" id="WP_053100504.1">
    <property type="nucleotide sequence ID" value="NZ_CP012365.1"/>
</dbReference>
<dbReference type="STRING" id="1697053.AKN87_06795"/>
<reference evidence="1 2" key="1">
    <citation type="journal article" date="2015" name="Genome Announc.">
        <title>Genome Sequences of Oblitimonas alkaliphila gen. nov. sp. nov. (Proposed), a Novel Bacterium of the Pseudomonadaceae Family.</title>
        <authorList>
            <person name="Lauer A.C."/>
            <person name="Nicholson A.C."/>
            <person name="Humrighouse B.W."/>
            <person name="Emery B."/>
            <person name="Drobish A."/>
            <person name="Juieng P."/>
            <person name="Loparev V."/>
            <person name="McQuiston J.R."/>
        </authorList>
    </citation>
    <scope>NUCLEOTIDE SEQUENCE [LARGE SCALE GENOMIC DNA]</scope>
    <source>
        <strain evidence="1 2">E5571</strain>
    </source>
</reference>
<dbReference type="EMBL" id="CP012365">
    <property type="protein sequence ID" value="AKX59331.1"/>
    <property type="molecule type" value="Genomic_DNA"/>
</dbReference>
<evidence type="ECO:0000313" key="1">
    <source>
        <dbReference type="EMBL" id="AKX59331.1"/>
    </source>
</evidence>
<dbReference type="Gene3D" id="3.40.50.1820">
    <property type="entry name" value="alpha/beta hydrolase"/>
    <property type="match status" value="1"/>
</dbReference>
<proteinExistence type="predicted"/>
<dbReference type="Proteomes" id="UP000063953">
    <property type="component" value="Chromosome"/>
</dbReference>
<organism evidence="1 2">
    <name type="scientific">Thiopseudomonas alkaliphila</name>
    <dbReference type="NCBI Taxonomy" id="1697053"/>
    <lineage>
        <taxon>Bacteria</taxon>
        <taxon>Pseudomonadati</taxon>
        <taxon>Pseudomonadota</taxon>
        <taxon>Gammaproteobacteria</taxon>
        <taxon>Pseudomonadales</taxon>
        <taxon>Pseudomonadaceae</taxon>
        <taxon>Thiopseudomonas</taxon>
    </lineage>
</organism>
<dbReference type="PANTHER" id="PTHR35602">
    <property type="entry name" value="ESTERASE YQIA-RELATED"/>
    <property type="match status" value="1"/>
</dbReference>
<dbReference type="PATRIC" id="fig|1698449.3.peg.960"/>
<protein>
    <recommendedName>
        <fullName evidence="3">Esterase</fullName>
    </recommendedName>
</protein>
<accession>A0A0K1XDD3</accession>
<keyword evidence="2" id="KW-1185">Reference proteome</keyword>
<gene>
    <name evidence="1" type="ORF">AKN88_04800</name>
</gene>
<dbReference type="AlphaFoldDB" id="A0A0K1XDD3"/>
<sequence>MSAKIIYIHGFNSSALSTKARQLRAYWQQLNLPHDALIIPDLPNDFSAAMAQLEALVLANPQALLVGSSLGGFYATYLHHRYANPALLINPAVEAHLRFEHYVGPQTNYHTGETWDLTAEQIKQLTPLAVAPPKAGAKIQVWLQTGDETLDYRVAERYYQDCVVEVEQGGDHAYQGFAQRIPEILALAGIANA</sequence>
<name>A0A0K1XDD3_9GAMM</name>
<dbReference type="PANTHER" id="PTHR35602:SF3">
    <property type="entry name" value="ESTERASE YQIA"/>
    <property type="match status" value="1"/>
</dbReference>
<evidence type="ECO:0000313" key="2">
    <source>
        <dbReference type="Proteomes" id="UP000063953"/>
    </source>
</evidence>
<dbReference type="InterPro" id="IPR029058">
    <property type="entry name" value="AB_hydrolase_fold"/>
</dbReference>
<evidence type="ECO:0008006" key="3">
    <source>
        <dbReference type="Google" id="ProtNLM"/>
    </source>
</evidence>
<dbReference type="Pfam" id="PF05728">
    <property type="entry name" value="UPF0227"/>
    <property type="match status" value="1"/>
</dbReference>
<dbReference type="InterPro" id="IPR008886">
    <property type="entry name" value="UPF0227/Esterase_YqiA"/>
</dbReference>